<dbReference type="AlphaFoldDB" id="A0A803Q8P1"/>
<evidence type="ECO:0000313" key="3">
    <source>
        <dbReference type="EnsemblPlants" id="cds.evm.model.08.1437"/>
    </source>
</evidence>
<keyword evidence="4" id="KW-1185">Reference proteome</keyword>
<reference evidence="3" key="2">
    <citation type="submission" date="2021-03" db="UniProtKB">
        <authorList>
            <consortium name="EnsemblPlants"/>
        </authorList>
    </citation>
    <scope>IDENTIFICATION</scope>
</reference>
<dbReference type="Pfam" id="PF13966">
    <property type="entry name" value="zf-RVT"/>
    <property type="match status" value="1"/>
</dbReference>
<dbReference type="Proteomes" id="UP000596661">
    <property type="component" value="Chromosome 8"/>
</dbReference>
<accession>A0A803Q8P1</accession>
<dbReference type="Gramene" id="evm.model.08.1437">
    <property type="protein sequence ID" value="cds.evm.model.08.1437"/>
    <property type="gene ID" value="evm.TU.08.1437"/>
</dbReference>
<keyword evidence="1" id="KW-0812">Transmembrane</keyword>
<dbReference type="InterPro" id="IPR026960">
    <property type="entry name" value="RVT-Znf"/>
</dbReference>
<name>A0A803Q8P1_CANSA</name>
<organism evidence="3 4">
    <name type="scientific">Cannabis sativa</name>
    <name type="common">Hemp</name>
    <name type="synonym">Marijuana</name>
    <dbReference type="NCBI Taxonomy" id="3483"/>
    <lineage>
        <taxon>Eukaryota</taxon>
        <taxon>Viridiplantae</taxon>
        <taxon>Streptophyta</taxon>
        <taxon>Embryophyta</taxon>
        <taxon>Tracheophyta</taxon>
        <taxon>Spermatophyta</taxon>
        <taxon>Magnoliopsida</taxon>
        <taxon>eudicotyledons</taxon>
        <taxon>Gunneridae</taxon>
        <taxon>Pentapetalae</taxon>
        <taxon>rosids</taxon>
        <taxon>fabids</taxon>
        <taxon>Rosales</taxon>
        <taxon>Cannabaceae</taxon>
        <taxon>Cannabis</taxon>
    </lineage>
</organism>
<keyword evidence="1" id="KW-0472">Membrane</keyword>
<proteinExistence type="predicted"/>
<dbReference type="EnsemblPlants" id="evm.model.08.1437">
    <property type="protein sequence ID" value="cds.evm.model.08.1437"/>
    <property type="gene ID" value="evm.TU.08.1437"/>
</dbReference>
<dbReference type="PANTHER" id="PTHR33116">
    <property type="entry name" value="REVERSE TRANSCRIPTASE ZINC-BINDING DOMAIN-CONTAINING PROTEIN-RELATED-RELATED"/>
    <property type="match status" value="1"/>
</dbReference>
<sequence>MTARIRVWSTRHLSFAGRLVLVKSVLMSIHVYWCQIIFIPKQIIKELEAVFRSFLWTGKSLMNGAGAVAWEKLCCPKKSGGLGLVSIPYWNAAAMVKHAPMSGSWYWRKMVDLKERIKDCVQHNTFSTTNYKIVEELNWFNPNWEKVSWSNEVWSRLNIPKHSFLLWLAMLNKLKTRDRLFKHGYIDGAECIFCNNVAETTNHLFFECYFGTECLKQVKEWLGWHTTAAALTGLLKWVRKARCSSFKKKVLAAGMAALVYCIWIARNELVWNTK</sequence>
<protein>
    <recommendedName>
        <fullName evidence="2">Reverse transcriptase zinc-binding domain-containing protein</fullName>
    </recommendedName>
</protein>
<feature type="domain" description="Reverse transcriptase zinc-binding" evidence="2">
    <location>
        <begin position="139"/>
        <end position="211"/>
    </location>
</feature>
<feature type="transmembrane region" description="Helical" evidence="1">
    <location>
        <begin position="12"/>
        <end position="33"/>
    </location>
</feature>
<reference evidence="3" key="1">
    <citation type="submission" date="2018-11" db="EMBL/GenBank/DDBJ databases">
        <authorList>
            <person name="Grassa J C."/>
        </authorList>
    </citation>
    <scope>NUCLEOTIDE SEQUENCE [LARGE SCALE GENOMIC DNA]</scope>
</reference>
<evidence type="ECO:0000259" key="2">
    <source>
        <dbReference type="Pfam" id="PF13966"/>
    </source>
</evidence>
<evidence type="ECO:0000313" key="4">
    <source>
        <dbReference type="Proteomes" id="UP000596661"/>
    </source>
</evidence>
<evidence type="ECO:0000256" key="1">
    <source>
        <dbReference type="SAM" id="Phobius"/>
    </source>
</evidence>
<dbReference type="PANTHER" id="PTHR33116:SF84">
    <property type="entry name" value="RNA-DIRECTED DNA POLYMERASE"/>
    <property type="match status" value="1"/>
</dbReference>
<keyword evidence="1" id="KW-1133">Transmembrane helix</keyword>
<dbReference type="EMBL" id="UZAU01000710">
    <property type="status" value="NOT_ANNOTATED_CDS"/>
    <property type="molecule type" value="Genomic_DNA"/>
</dbReference>